<name>A0ACC0KGL3_CHOFU</name>
<organism evidence="1 2">
    <name type="scientific">Choristoneura fumiferana</name>
    <name type="common">Spruce budworm moth</name>
    <name type="synonym">Archips fumiferana</name>
    <dbReference type="NCBI Taxonomy" id="7141"/>
    <lineage>
        <taxon>Eukaryota</taxon>
        <taxon>Metazoa</taxon>
        <taxon>Ecdysozoa</taxon>
        <taxon>Arthropoda</taxon>
        <taxon>Hexapoda</taxon>
        <taxon>Insecta</taxon>
        <taxon>Pterygota</taxon>
        <taxon>Neoptera</taxon>
        <taxon>Endopterygota</taxon>
        <taxon>Lepidoptera</taxon>
        <taxon>Glossata</taxon>
        <taxon>Ditrysia</taxon>
        <taxon>Tortricoidea</taxon>
        <taxon>Tortricidae</taxon>
        <taxon>Tortricinae</taxon>
        <taxon>Choristoneura</taxon>
    </lineage>
</organism>
<evidence type="ECO:0000313" key="1">
    <source>
        <dbReference type="EMBL" id="KAI8435489.1"/>
    </source>
</evidence>
<sequence length="250" mass="28296">MAGRKNVLYLFDVDGTLTKPRQKISDDLISFLLNKLKPRVYIGLVSGSDYSKIKEQMNGEDVTSKFDYVFCENGLMQYRNGELKSQQSILSHLGEQKLQKLINFALGYMSKLELPAKRGNFVEFRTGLINLCPVGRSCSQAERDQFALYDQEHQVRGKFKEALDKEFEGFNLTFALGGQISIDVFPTGWDKTFCLNHVADTGFEEIHFFGDKTDPGGNDHEIYCDGRTIGHKVTSPDDTKNQLIAELNLN</sequence>
<gene>
    <name evidence="1" type="ORF">MSG28_003786</name>
</gene>
<dbReference type="EMBL" id="CM046106">
    <property type="protein sequence ID" value="KAI8435489.1"/>
    <property type="molecule type" value="Genomic_DNA"/>
</dbReference>
<keyword evidence="2" id="KW-1185">Reference proteome</keyword>
<comment type="caution">
    <text evidence="1">The sequence shown here is derived from an EMBL/GenBank/DDBJ whole genome shotgun (WGS) entry which is preliminary data.</text>
</comment>
<accession>A0ACC0KGL3</accession>
<evidence type="ECO:0000313" key="2">
    <source>
        <dbReference type="Proteomes" id="UP001064048"/>
    </source>
</evidence>
<dbReference type="Proteomes" id="UP001064048">
    <property type="component" value="Chromosome 6"/>
</dbReference>
<reference evidence="1 2" key="1">
    <citation type="journal article" date="2022" name="Genome Biol. Evol.">
        <title>The Spruce Budworm Genome: Reconstructing the Evolutionary History of Antifreeze Proteins.</title>
        <authorList>
            <person name="Beliveau C."/>
            <person name="Gagne P."/>
            <person name="Picq S."/>
            <person name="Vernygora O."/>
            <person name="Keeling C.I."/>
            <person name="Pinkney K."/>
            <person name="Doucet D."/>
            <person name="Wen F."/>
            <person name="Johnston J.S."/>
            <person name="Maaroufi H."/>
            <person name="Boyle B."/>
            <person name="Laroche J."/>
            <person name="Dewar K."/>
            <person name="Juretic N."/>
            <person name="Blackburn G."/>
            <person name="Nisole A."/>
            <person name="Brunet B."/>
            <person name="Brandao M."/>
            <person name="Lumley L."/>
            <person name="Duan J."/>
            <person name="Quan G."/>
            <person name="Lucarotti C.J."/>
            <person name="Roe A.D."/>
            <person name="Sperling F.A.H."/>
            <person name="Levesque R.C."/>
            <person name="Cusson M."/>
        </authorList>
    </citation>
    <scope>NUCLEOTIDE SEQUENCE [LARGE SCALE GENOMIC DNA]</scope>
    <source>
        <strain evidence="1">Glfc:IPQL:Cfum</strain>
    </source>
</reference>
<protein>
    <submittedName>
        <fullName evidence="1">Uncharacterized protein</fullName>
    </submittedName>
</protein>
<proteinExistence type="predicted"/>